<dbReference type="GO" id="GO:0015979">
    <property type="term" value="P:photosynthesis"/>
    <property type="evidence" value="ECO:0007669"/>
    <property type="project" value="InterPro"/>
</dbReference>
<reference evidence="7 8" key="1">
    <citation type="submission" date="2024-04" db="EMBL/GenBank/DDBJ databases">
        <title>The reference genome of an endangered Asteraceae, Deinandra increscens subsp. villosa, native to the Central Coast of California.</title>
        <authorList>
            <person name="Guilliams M."/>
            <person name="Hasenstab-Lehman K."/>
            <person name="Meyer R."/>
            <person name="Mcevoy S."/>
        </authorList>
    </citation>
    <scope>NUCLEOTIDE SEQUENCE [LARGE SCALE GENOMIC DNA]</scope>
    <source>
        <tissue evidence="7">Leaf</tissue>
    </source>
</reference>
<feature type="region of interest" description="Disordered" evidence="5">
    <location>
        <begin position="53"/>
        <end position="79"/>
    </location>
</feature>
<organism evidence="7 8">
    <name type="scientific">Deinandra increscens subsp. villosa</name>
    <dbReference type="NCBI Taxonomy" id="3103831"/>
    <lineage>
        <taxon>Eukaryota</taxon>
        <taxon>Viridiplantae</taxon>
        <taxon>Streptophyta</taxon>
        <taxon>Embryophyta</taxon>
        <taxon>Tracheophyta</taxon>
        <taxon>Spermatophyta</taxon>
        <taxon>Magnoliopsida</taxon>
        <taxon>eudicotyledons</taxon>
        <taxon>Gunneridae</taxon>
        <taxon>Pentapetalae</taxon>
        <taxon>asterids</taxon>
        <taxon>campanulids</taxon>
        <taxon>Asterales</taxon>
        <taxon>Asteraceae</taxon>
        <taxon>Asteroideae</taxon>
        <taxon>Heliantheae alliance</taxon>
        <taxon>Madieae</taxon>
        <taxon>Madiinae</taxon>
        <taxon>Deinandra</taxon>
    </lineage>
</organism>
<evidence type="ECO:0000256" key="2">
    <source>
        <dbReference type="ARBA" id="ARBA00026011"/>
    </source>
</evidence>
<evidence type="ECO:0000313" key="7">
    <source>
        <dbReference type="EMBL" id="KAK9074320.1"/>
    </source>
</evidence>
<evidence type="ECO:0000256" key="5">
    <source>
        <dbReference type="SAM" id="MobiDB-lite"/>
    </source>
</evidence>
<evidence type="ECO:0000313" key="8">
    <source>
        <dbReference type="Proteomes" id="UP001408789"/>
    </source>
</evidence>
<dbReference type="Gene3D" id="2.30.30.50">
    <property type="match status" value="1"/>
</dbReference>
<evidence type="ECO:0000259" key="6">
    <source>
        <dbReference type="Pfam" id="PF02941"/>
    </source>
</evidence>
<dbReference type="AlphaFoldDB" id="A0AAP0DFS2"/>
<dbReference type="InterPro" id="IPR044166">
    <property type="entry name" value="FTRV"/>
</dbReference>
<comment type="similarity">
    <text evidence="4">Belongs to the ferredoxin thioredoxin reductase alpha subunit family.</text>
</comment>
<evidence type="ECO:0000256" key="3">
    <source>
        <dbReference type="ARBA" id="ARBA00034474"/>
    </source>
</evidence>
<dbReference type="InterPro" id="IPR008990">
    <property type="entry name" value="Elect_transpt_acc-like_dom_sf"/>
</dbReference>
<gene>
    <name evidence="7" type="ORF">SSX86_006918</name>
</gene>
<name>A0AAP0DFS2_9ASTR</name>
<dbReference type="Proteomes" id="UP001408789">
    <property type="component" value="Unassembled WGS sequence"/>
</dbReference>
<comment type="caution">
    <text evidence="7">The sequence shown here is derived from an EMBL/GenBank/DDBJ whole genome shotgun (WGS) entry which is preliminary data.</text>
</comment>
<sequence length="162" mass="17803">MTSPALFSAAAPPITSPLSTATNNRFISPASFACPSDRSPKVRNNNKSYLRHRIKSSASESTATIGGLNPAADTGEEENPVRIGARVRVKVPLTVYHIPKVPEVDLNGKEGKVKENVAVWRGKQISANFPIKIEFLEKLEGRGDAPVRFFAHLREDEFDYID</sequence>
<keyword evidence="1" id="KW-0560">Oxidoreductase</keyword>
<evidence type="ECO:0000256" key="4">
    <source>
        <dbReference type="ARBA" id="ARBA00034490"/>
    </source>
</evidence>
<keyword evidence="8" id="KW-1185">Reference proteome</keyword>
<feature type="domain" description="Ferredoxin thioredoxin reductase alpha chain" evidence="6">
    <location>
        <begin position="83"/>
        <end position="157"/>
    </location>
</feature>
<comment type="function">
    <text evidence="3">Variable subunit of the ferredoxin-thioredoxin reductase (FTR), which catalyzes the two-electron reduction of thioredoxins by the electrons provided by reduced ferredoxin.</text>
</comment>
<proteinExistence type="inferred from homology"/>
<protein>
    <recommendedName>
        <fullName evidence="6">Ferredoxin thioredoxin reductase alpha chain domain-containing protein</fullName>
    </recommendedName>
</protein>
<dbReference type="PANTHER" id="PTHR46937">
    <property type="entry name" value="FERREDOXIN-THIOREDOXIN REDUCTASE, VARIABLE CHAIN"/>
    <property type="match status" value="1"/>
</dbReference>
<evidence type="ECO:0000256" key="1">
    <source>
        <dbReference type="ARBA" id="ARBA00023002"/>
    </source>
</evidence>
<dbReference type="InterPro" id="IPR004207">
    <property type="entry name" value="Fd_thioredoxin_Rdtase_alpha"/>
</dbReference>
<dbReference type="SUPFAM" id="SSF50090">
    <property type="entry name" value="Electron transport accessory proteins"/>
    <property type="match status" value="1"/>
</dbReference>
<dbReference type="EMBL" id="JBCNJP010000008">
    <property type="protein sequence ID" value="KAK9074320.1"/>
    <property type="molecule type" value="Genomic_DNA"/>
</dbReference>
<dbReference type="Pfam" id="PF02941">
    <property type="entry name" value="FeThRed_A"/>
    <property type="match status" value="1"/>
</dbReference>
<accession>A0AAP0DFS2</accession>
<dbReference type="GO" id="GO:0016491">
    <property type="term" value="F:oxidoreductase activity"/>
    <property type="evidence" value="ECO:0007669"/>
    <property type="project" value="UniProtKB-KW"/>
</dbReference>
<dbReference type="PANTHER" id="PTHR46937:SF4">
    <property type="entry name" value="FERREDOXIN-THIOREDOXIN REDUCTASE SUBUNIT A1, CHLOROPLASTIC"/>
    <property type="match status" value="1"/>
</dbReference>
<comment type="subunit">
    <text evidence="2">Heterodimer of subunit A (variable subunit) and subunit B (catalytic subunit). Heterodimeric FTR forms a complex with ferredoxin and thioredoxin.</text>
</comment>